<sequence>MHVVHIALGGCLRSPPVNYGLTEDTGGHIAYVLGAAMAQARRPDIRHVDIVTRAFDAQHLGACHALVEERVGSNCTIRRLRSGRSEYLCKDALEAEIPALTEAFLRMIGSMPRRPDILHAHFADAAVLAEAASRAFGIPWVYSSHSLALDKGGPRAFDETLSPRIAREYRAVRAAGAIIASSRDEAERQITAYDADAEGRTHRISPGVSIYPHADESAGRVLLAPYLRDPSKPIILAIARPIAKKNLAALVKAFADAPDLRQRTNLVIVAGLRDGLRGGDAERDSIIADLFDAIDRNDLWGSVALPRQHGPEHISSLYAIAARDGVFVNAAHHEPFGLTLIEAAQAGVPVVATRNGGPVDIVRSLGYGELVDPAAPEDIARGIRSVLNDSLRDARTATARRRACEIYDWDNWADRVQNVYSGLNAPSTSRPPVLARALLASDIDGTLTGDEGSARRFTAWHRGRSPGQVFAVATGRSIVEAQRVLENWSLPQPDVFITSVGTEIWRRTQGGSLQLCKDYARRIGADWNPHELRKILATLQLDPQPRYDQRRWKLSFFGSSSDAERIEAALAASAAPAKVVFSHGRLIDVLPSRSGKAAAIRFEARRLRLTDTDCVVAGDSGNDLDMLQAFACAIIPANASEEVASATRAYRSPLPYADGVLDGLVHFGLRSSLTVAAE</sequence>
<evidence type="ECO:0000259" key="8">
    <source>
        <dbReference type="Pfam" id="PF13579"/>
    </source>
</evidence>
<dbReference type="InterPro" id="IPR023214">
    <property type="entry name" value="HAD_sf"/>
</dbReference>
<dbReference type="RefSeq" id="WP_245758776.1">
    <property type="nucleotide sequence ID" value="NZ_FOLG01000003.1"/>
</dbReference>
<keyword evidence="4" id="KW-0808">Transferase</keyword>
<dbReference type="EC" id="2.4.1.14" evidence="2"/>
<dbReference type="GO" id="GO:0046524">
    <property type="term" value="F:sucrose-phosphate synthase activity"/>
    <property type="evidence" value="ECO:0007669"/>
    <property type="project" value="UniProtKB-EC"/>
</dbReference>
<name>A0A1I1HAS2_9RHOB</name>
<evidence type="ECO:0000259" key="6">
    <source>
        <dbReference type="Pfam" id="PF00534"/>
    </source>
</evidence>
<evidence type="ECO:0000256" key="1">
    <source>
        <dbReference type="ARBA" id="ARBA00006530"/>
    </source>
</evidence>
<dbReference type="SFLD" id="SFLDG01140">
    <property type="entry name" value="C2.B:_Phosphomannomutase_and_P"/>
    <property type="match status" value="1"/>
</dbReference>
<keyword evidence="3" id="KW-0328">Glycosyltransferase</keyword>
<keyword evidence="10" id="KW-1185">Reference proteome</keyword>
<organism evidence="9 10">
    <name type="scientific">Tropicimonas isoalkanivorans</name>
    <dbReference type="NCBI Taxonomy" id="441112"/>
    <lineage>
        <taxon>Bacteria</taxon>
        <taxon>Pseudomonadati</taxon>
        <taxon>Pseudomonadota</taxon>
        <taxon>Alphaproteobacteria</taxon>
        <taxon>Rhodobacterales</taxon>
        <taxon>Roseobacteraceae</taxon>
        <taxon>Tropicimonas</taxon>
    </lineage>
</organism>
<dbReference type="Pfam" id="PF05116">
    <property type="entry name" value="S6PP"/>
    <property type="match status" value="1"/>
</dbReference>
<reference evidence="9 10" key="1">
    <citation type="submission" date="2016-10" db="EMBL/GenBank/DDBJ databases">
        <authorList>
            <person name="de Groot N.N."/>
        </authorList>
    </citation>
    <scope>NUCLEOTIDE SEQUENCE [LARGE SCALE GENOMIC DNA]</scope>
    <source>
        <strain evidence="9 10">DSM 19548</strain>
    </source>
</reference>
<evidence type="ECO:0000256" key="5">
    <source>
        <dbReference type="ARBA" id="ARBA00047471"/>
    </source>
</evidence>
<comment type="catalytic activity">
    <reaction evidence="5">
        <text>beta-D-fructose 6-phosphate + UDP-alpha-D-glucose = sucrose 6(F)-phosphate + UDP + H(+)</text>
        <dbReference type="Rhea" id="RHEA:22172"/>
        <dbReference type="ChEBI" id="CHEBI:15378"/>
        <dbReference type="ChEBI" id="CHEBI:57634"/>
        <dbReference type="ChEBI" id="CHEBI:57723"/>
        <dbReference type="ChEBI" id="CHEBI:58223"/>
        <dbReference type="ChEBI" id="CHEBI:58885"/>
        <dbReference type="EC" id="2.4.1.14"/>
    </reaction>
</comment>
<dbReference type="InterPro" id="IPR028098">
    <property type="entry name" value="Glyco_trans_4-like_N"/>
</dbReference>
<evidence type="ECO:0000256" key="4">
    <source>
        <dbReference type="ARBA" id="ARBA00022679"/>
    </source>
</evidence>
<dbReference type="Gene3D" id="3.40.50.2000">
    <property type="entry name" value="Glycogen Phosphorylase B"/>
    <property type="match status" value="2"/>
</dbReference>
<evidence type="ECO:0000313" key="9">
    <source>
        <dbReference type="EMBL" id="SFC21249.1"/>
    </source>
</evidence>
<comment type="similarity">
    <text evidence="1">Belongs to the glycosyltransferase 1 family.</text>
</comment>
<dbReference type="STRING" id="441112.SAMN04488094_10392"/>
<dbReference type="SFLD" id="SFLDG01141">
    <property type="entry name" value="C2.B.1:_Sucrose_Phosphatase_Li"/>
    <property type="match status" value="1"/>
</dbReference>
<dbReference type="PANTHER" id="PTHR46039:SF5">
    <property type="entry name" value="SUCROSE-PHOSPHATE SYNTHASE 3-RELATED"/>
    <property type="match status" value="1"/>
</dbReference>
<dbReference type="InterPro" id="IPR001296">
    <property type="entry name" value="Glyco_trans_1"/>
</dbReference>
<dbReference type="GO" id="GO:0016791">
    <property type="term" value="F:phosphatase activity"/>
    <property type="evidence" value="ECO:0007669"/>
    <property type="project" value="UniProtKB-ARBA"/>
</dbReference>
<dbReference type="InterPro" id="IPR006380">
    <property type="entry name" value="SPP-like_dom"/>
</dbReference>
<dbReference type="SFLD" id="SFLDS00003">
    <property type="entry name" value="Haloacid_Dehalogenase"/>
    <property type="match status" value="1"/>
</dbReference>
<dbReference type="SUPFAM" id="SSF53756">
    <property type="entry name" value="UDP-Glycosyltransferase/glycogen phosphorylase"/>
    <property type="match status" value="1"/>
</dbReference>
<feature type="domain" description="Sucrose phosphatase-like" evidence="7">
    <location>
        <begin position="436"/>
        <end position="668"/>
    </location>
</feature>
<evidence type="ECO:0000256" key="3">
    <source>
        <dbReference type="ARBA" id="ARBA00022676"/>
    </source>
</evidence>
<proteinExistence type="inferred from homology"/>
<dbReference type="Proteomes" id="UP000198728">
    <property type="component" value="Unassembled WGS sequence"/>
</dbReference>
<dbReference type="NCBIfam" id="TIGR01484">
    <property type="entry name" value="HAD-SF-IIB"/>
    <property type="match status" value="1"/>
</dbReference>
<dbReference type="InterPro" id="IPR044161">
    <property type="entry name" value="SPS"/>
</dbReference>
<dbReference type="InterPro" id="IPR036412">
    <property type="entry name" value="HAD-like_sf"/>
</dbReference>
<feature type="domain" description="Glycosyl transferase family 1" evidence="6">
    <location>
        <begin position="228"/>
        <end position="396"/>
    </location>
</feature>
<dbReference type="Pfam" id="PF00534">
    <property type="entry name" value="Glycos_transf_1"/>
    <property type="match status" value="1"/>
</dbReference>
<dbReference type="InterPro" id="IPR006379">
    <property type="entry name" value="HAD-SF_hydro_IIB"/>
</dbReference>
<dbReference type="Gene3D" id="3.90.1070.10">
    <property type="match status" value="1"/>
</dbReference>
<feature type="domain" description="Glycosyltransferase subfamily 4-like N-terminal" evidence="8">
    <location>
        <begin position="26"/>
        <end position="206"/>
    </location>
</feature>
<evidence type="ECO:0000313" key="10">
    <source>
        <dbReference type="Proteomes" id="UP000198728"/>
    </source>
</evidence>
<dbReference type="EMBL" id="FOLG01000003">
    <property type="protein sequence ID" value="SFC21249.1"/>
    <property type="molecule type" value="Genomic_DNA"/>
</dbReference>
<evidence type="ECO:0000259" key="7">
    <source>
        <dbReference type="Pfam" id="PF05116"/>
    </source>
</evidence>
<dbReference type="Pfam" id="PF13579">
    <property type="entry name" value="Glyco_trans_4_4"/>
    <property type="match status" value="1"/>
</dbReference>
<evidence type="ECO:0000256" key="2">
    <source>
        <dbReference type="ARBA" id="ARBA00012536"/>
    </source>
</evidence>
<dbReference type="SUPFAM" id="SSF56784">
    <property type="entry name" value="HAD-like"/>
    <property type="match status" value="1"/>
</dbReference>
<accession>A0A1I1HAS2</accession>
<protein>
    <recommendedName>
        <fullName evidence="2">sucrose-phosphate synthase</fullName>
        <ecNumber evidence="2">2.4.1.14</ecNumber>
    </recommendedName>
</protein>
<dbReference type="PANTHER" id="PTHR46039">
    <property type="entry name" value="SUCROSE-PHOSPHATE SYNTHASE 3-RELATED"/>
    <property type="match status" value="1"/>
</dbReference>
<dbReference type="Gene3D" id="3.40.50.1000">
    <property type="entry name" value="HAD superfamily/HAD-like"/>
    <property type="match status" value="1"/>
</dbReference>
<dbReference type="AlphaFoldDB" id="A0A1I1HAS2"/>
<gene>
    <name evidence="9" type="ORF">SAMN04488094_10392</name>
</gene>